<evidence type="ECO:0000313" key="5">
    <source>
        <dbReference type="EMBL" id="MFI1460824.1"/>
    </source>
</evidence>
<dbReference type="InterPro" id="IPR015815">
    <property type="entry name" value="HIBADH-related"/>
</dbReference>
<organism evidence="5 6">
    <name type="scientific">Nocardia carnea</name>
    <dbReference type="NCBI Taxonomy" id="37328"/>
    <lineage>
        <taxon>Bacteria</taxon>
        <taxon>Bacillati</taxon>
        <taxon>Actinomycetota</taxon>
        <taxon>Actinomycetes</taxon>
        <taxon>Mycobacteriales</taxon>
        <taxon>Nocardiaceae</taxon>
        <taxon>Nocardia</taxon>
    </lineage>
</organism>
<dbReference type="SUPFAM" id="SSF51735">
    <property type="entry name" value="NAD(P)-binding Rossmann-fold domains"/>
    <property type="match status" value="1"/>
</dbReference>
<dbReference type="Pfam" id="PF03446">
    <property type="entry name" value="NAD_binding_2"/>
    <property type="match status" value="1"/>
</dbReference>
<name>A0ABW7TM20_9NOCA</name>
<dbReference type="GO" id="GO:0016491">
    <property type="term" value="F:oxidoreductase activity"/>
    <property type="evidence" value="ECO:0007669"/>
    <property type="project" value="UniProtKB-KW"/>
</dbReference>
<proteinExistence type="inferred from homology"/>
<reference evidence="5 6" key="1">
    <citation type="submission" date="2024-10" db="EMBL/GenBank/DDBJ databases">
        <title>The Natural Products Discovery Center: Release of the First 8490 Sequenced Strains for Exploring Actinobacteria Biosynthetic Diversity.</title>
        <authorList>
            <person name="Kalkreuter E."/>
            <person name="Kautsar S.A."/>
            <person name="Yang D."/>
            <person name="Bader C.D."/>
            <person name="Teijaro C.N."/>
            <person name="Fluegel L."/>
            <person name="Davis C.M."/>
            <person name="Simpson J.R."/>
            <person name="Lauterbach L."/>
            <person name="Steele A.D."/>
            <person name="Gui C."/>
            <person name="Meng S."/>
            <person name="Li G."/>
            <person name="Viehrig K."/>
            <person name="Ye F."/>
            <person name="Su P."/>
            <person name="Kiefer A.F."/>
            <person name="Nichols A."/>
            <person name="Cepeda A.J."/>
            <person name="Yan W."/>
            <person name="Fan B."/>
            <person name="Jiang Y."/>
            <person name="Adhikari A."/>
            <person name="Zheng C.-J."/>
            <person name="Schuster L."/>
            <person name="Cowan T.M."/>
            <person name="Smanski M.J."/>
            <person name="Chevrette M.G."/>
            <person name="De Carvalho L.P.S."/>
            <person name="Shen B."/>
        </authorList>
    </citation>
    <scope>NUCLEOTIDE SEQUENCE [LARGE SCALE GENOMIC DNA]</scope>
    <source>
        <strain evidence="5 6">NPDC020568</strain>
    </source>
</reference>
<evidence type="ECO:0000256" key="2">
    <source>
        <dbReference type="ARBA" id="ARBA00023002"/>
    </source>
</evidence>
<dbReference type="EMBL" id="JBIRUQ010000002">
    <property type="protein sequence ID" value="MFI1460824.1"/>
    <property type="molecule type" value="Genomic_DNA"/>
</dbReference>
<comment type="caution">
    <text evidence="5">The sequence shown here is derived from an EMBL/GenBank/DDBJ whole genome shotgun (WGS) entry which is preliminary data.</text>
</comment>
<dbReference type="RefSeq" id="WP_231508686.1">
    <property type="nucleotide sequence ID" value="NZ_JBIRUQ010000002.1"/>
</dbReference>
<dbReference type="Proteomes" id="UP001611263">
    <property type="component" value="Unassembled WGS sequence"/>
</dbReference>
<dbReference type="InterPro" id="IPR013328">
    <property type="entry name" value="6PGD_dom2"/>
</dbReference>
<dbReference type="InterPro" id="IPR048666">
    <property type="entry name" value="RedAm-like_C"/>
</dbReference>
<dbReference type="PANTHER" id="PTHR43580">
    <property type="entry name" value="OXIDOREDUCTASE GLYR1-RELATED"/>
    <property type="match status" value="1"/>
</dbReference>
<dbReference type="InterPro" id="IPR006115">
    <property type="entry name" value="6PGDH_NADP-bd"/>
</dbReference>
<dbReference type="GeneID" id="93503957"/>
<evidence type="ECO:0000259" key="4">
    <source>
        <dbReference type="Pfam" id="PF21761"/>
    </source>
</evidence>
<dbReference type="InterPro" id="IPR051265">
    <property type="entry name" value="HIBADH-related_NP60_sf"/>
</dbReference>
<evidence type="ECO:0000256" key="1">
    <source>
        <dbReference type="ARBA" id="ARBA00009080"/>
    </source>
</evidence>
<dbReference type="PANTHER" id="PTHR43580:SF2">
    <property type="entry name" value="CYTOKINE-LIKE NUCLEAR FACTOR N-PAC"/>
    <property type="match status" value="1"/>
</dbReference>
<accession>A0ABW7TM20</accession>
<evidence type="ECO:0000259" key="3">
    <source>
        <dbReference type="Pfam" id="PF03446"/>
    </source>
</evidence>
<feature type="domain" description="NADPH-dependent reductive aminase-like C-terminal" evidence="4">
    <location>
        <begin position="180"/>
        <end position="305"/>
    </location>
</feature>
<keyword evidence="6" id="KW-1185">Reference proteome</keyword>
<gene>
    <name evidence="5" type="ORF">ACH4WX_08870</name>
</gene>
<dbReference type="Gene3D" id="1.10.1040.10">
    <property type="entry name" value="N-(1-d-carboxylethyl)-l-norvaline Dehydrogenase, domain 2"/>
    <property type="match status" value="1"/>
</dbReference>
<protein>
    <submittedName>
        <fullName evidence="5">NAD(P)-dependent oxidoreductase</fullName>
        <ecNumber evidence="5">1.1.-.-</ecNumber>
    </submittedName>
</protein>
<dbReference type="InterPro" id="IPR036291">
    <property type="entry name" value="NAD(P)-bd_dom_sf"/>
</dbReference>
<dbReference type="Gene3D" id="3.40.50.720">
    <property type="entry name" value="NAD(P)-binding Rossmann-like Domain"/>
    <property type="match status" value="1"/>
</dbReference>
<keyword evidence="2 5" id="KW-0560">Oxidoreductase</keyword>
<dbReference type="EC" id="1.1.-.-" evidence="5"/>
<dbReference type="PIRSF" id="PIRSF000103">
    <property type="entry name" value="HIBADH"/>
    <property type="match status" value="1"/>
</dbReference>
<dbReference type="Pfam" id="PF21761">
    <property type="entry name" value="RedAm-like_C"/>
    <property type="match status" value="1"/>
</dbReference>
<comment type="similarity">
    <text evidence="1">Belongs to the HIBADH-related family.</text>
</comment>
<sequence>MNETAESPRTARTGTASAARQVPVTVLGTGSMGRALAGALLVAGHPTTVWNRTPHRVAPLVAAGAEHQIAVADALSASPVVISCTSSFRSARESLAGAERRLAGRTLITLNSGTPAEAREFAEWVKSCGARFLGGAIKNVPSAVGKPDTLLYFGGERAVFDAHRATLRALGGDLVHLGDDPDLAALYESAVGATLLPALLGFFEGAALLATRGIEAQTMVPYSIKWLRMIESLLPIMAGEIDDRDYTRLGSSVALSHDAIPSDEQLSAASGVDMSWHASMHELLHRAVAEGRGEQSITALIELLASRRSNH</sequence>
<evidence type="ECO:0000313" key="6">
    <source>
        <dbReference type="Proteomes" id="UP001611263"/>
    </source>
</evidence>
<feature type="domain" description="6-phosphogluconate dehydrogenase NADP-binding" evidence="3">
    <location>
        <begin position="24"/>
        <end position="178"/>
    </location>
</feature>